<gene>
    <name evidence="2" type="ORF">QSP1433_LOCUS8770</name>
</gene>
<feature type="compositionally biased region" description="Polar residues" evidence="1">
    <location>
        <begin position="1"/>
        <end position="40"/>
    </location>
</feature>
<feature type="compositionally biased region" description="Polar residues" evidence="1">
    <location>
        <begin position="47"/>
        <end position="58"/>
    </location>
</feature>
<feature type="compositionally biased region" description="Basic and acidic residues" evidence="1">
    <location>
        <begin position="102"/>
        <end position="118"/>
    </location>
</feature>
<organism evidence="2">
    <name type="scientific">Mucochytrium quahogii</name>
    <dbReference type="NCBI Taxonomy" id="96639"/>
    <lineage>
        <taxon>Eukaryota</taxon>
        <taxon>Sar</taxon>
        <taxon>Stramenopiles</taxon>
        <taxon>Bigyra</taxon>
        <taxon>Labyrinthulomycetes</taxon>
        <taxon>Thraustochytrida</taxon>
        <taxon>Thraustochytriidae</taxon>
        <taxon>Mucochytrium</taxon>
    </lineage>
</organism>
<sequence length="118" mass="13556">MKYLFNSMQTNTCQQTKISKRSSNQTTHATSTFNYSTTSKLHLYKPTKSTQVKQTQPNPRHLTKDVHENNSNSNYQSHHHPPTPLALQPTNRVLSHLSPARTDAKLDRSVLDTKHYQL</sequence>
<proteinExistence type="predicted"/>
<dbReference type="AlphaFoldDB" id="A0A7S2RZR9"/>
<evidence type="ECO:0000313" key="2">
    <source>
        <dbReference type="EMBL" id="CAD9685352.1"/>
    </source>
</evidence>
<name>A0A7S2RZR9_9STRA</name>
<reference evidence="2" key="1">
    <citation type="submission" date="2021-01" db="EMBL/GenBank/DDBJ databases">
        <authorList>
            <person name="Corre E."/>
            <person name="Pelletier E."/>
            <person name="Niang G."/>
            <person name="Scheremetjew M."/>
            <person name="Finn R."/>
            <person name="Kale V."/>
            <person name="Holt S."/>
            <person name="Cochrane G."/>
            <person name="Meng A."/>
            <person name="Brown T."/>
            <person name="Cohen L."/>
        </authorList>
    </citation>
    <scope>NUCLEOTIDE SEQUENCE</scope>
    <source>
        <strain evidence="2">NY070348D</strain>
    </source>
</reference>
<protein>
    <submittedName>
        <fullName evidence="2">Uncharacterized protein</fullName>
    </submittedName>
</protein>
<dbReference type="EMBL" id="HBHK01013958">
    <property type="protein sequence ID" value="CAD9685352.1"/>
    <property type="molecule type" value="Transcribed_RNA"/>
</dbReference>
<evidence type="ECO:0000256" key="1">
    <source>
        <dbReference type="SAM" id="MobiDB-lite"/>
    </source>
</evidence>
<accession>A0A7S2RZR9</accession>
<feature type="region of interest" description="Disordered" evidence="1">
    <location>
        <begin position="1"/>
        <end position="118"/>
    </location>
</feature>